<sequence>MNEALTGLDRQQVLADIAAALDLRPEELTDDTNLLDAGLDSVRLMSLVEKWRAAGAAHTDFVTLAAEPVLGVWLDVVTPEAA</sequence>
<feature type="domain" description="Carrier" evidence="1">
    <location>
        <begin position="4"/>
        <end position="82"/>
    </location>
</feature>
<evidence type="ECO:0000259" key="1">
    <source>
        <dbReference type="PROSITE" id="PS50075"/>
    </source>
</evidence>
<dbReference type="SUPFAM" id="SSF47336">
    <property type="entry name" value="ACP-like"/>
    <property type="match status" value="1"/>
</dbReference>
<name>A0ABS4QF90_9NOCA</name>
<dbReference type="RefSeq" id="WP_209890401.1">
    <property type="nucleotide sequence ID" value="NZ_JAGGMR010000001.1"/>
</dbReference>
<keyword evidence="3" id="KW-1185">Reference proteome</keyword>
<dbReference type="Proteomes" id="UP001519325">
    <property type="component" value="Unassembled WGS sequence"/>
</dbReference>
<dbReference type="EMBL" id="JAGGMR010000001">
    <property type="protein sequence ID" value="MBP2190369.1"/>
    <property type="molecule type" value="Genomic_DNA"/>
</dbReference>
<dbReference type="InterPro" id="IPR009081">
    <property type="entry name" value="PP-bd_ACP"/>
</dbReference>
<comment type="caution">
    <text evidence="2">The sequence shown here is derived from an EMBL/GenBank/DDBJ whole genome shotgun (WGS) entry which is preliminary data.</text>
</comment>
<proteinExistence type="predicted"/>
<evidence type="ECO:0000313" key="3">
    <source>
        <dbReference type="Proteomes" id="UP001519325"/>
    </source>
</evidence>
<dbReference type="Pfam" id="PF00550">
    <property type="entry name" value="PP-binding"/>
    <property type="match status" value="1"/>
</dbReference>
<reference evidence="2 3" key="1">
    <citation type="submission" date="2021-03" db="EMBL/GenBank/DDBJ databases">
        <title>Sequencing the genomes of 1000 actinobacteria strains.</title>
        <authorList>
            <person name="Klenk H.-P."/>
        </authorList>
    </citation>
    <scope>NUCLEOTIDE SEQUENCE [LARGE SCALE GENOMIC DNA]</scope>
    <source>
        <strain evidence="2 3">DSM 45516</strain>
    </source>
</reference>
<dbReference type="InterPro" id="IPR036736">
    <property type="entry name" value="ACP-like_sf"/>
</dbReference>
<protein>
    <submittedName>
        <fullName evidence="2">Aryl carrier-like protein</fullName>
    </submittedName>
</protein>
<evidence type="ECO:0000313" key="2">
    <source>
        <dbReference type="EMBL" id="MBP2190369.1"/>
    </source>
</evidence>
<accession>A0ABS4QF90</accession>
<dbReference type="Gene3D" id="1.10.1200.10">
    <property type="entry name" value="ACP-like"/>
    <property type="match status" value="1"/>
</dbReference>
<gene>
    <name evidence="2" type="ORF">BJ987_003270</name>
</gene>
<dbReference type="PROSITE" id="PS50075">
    <property type="entry name" value="CARRIER"/>
    <property type="match status" value="1"/>
</dbReference>
<organism evidence="2 3">
    <name type="scientific">Nocardia goodfellowii</name>
    <dbReference type="NCBI Taxonomy" id="882446"/>
    <lineage>
        <taxon>Bacteria</taxon>
        <taxon>Bacillati</taxon>
        <taxon>Actinomycetota</taxon>
        <taxon>Actinomycetes</taxon>
        <taxon>Mycobacteriales</taxon>
        <taxon>Nocardiaceae</taxon>
        <taxon>Nocardia</taxon>
    </lineage>
</organism>